<dbReference type="AlphaFoldDB" id="A0A1A9Z7C7"/>
<reference evidence="3" key="1">
    <citation type="submission" date="2014-03" db="EMBL/GenBank/DDBJ databases">
        <authorList>
            <person name="Aksoy S."/>
            <person name="Warren W."/>
            <person name="Wilson R.K."/>
        </authorList>
    </citation>
    <scope>NUCLEOTIDE SEQUENCE [LARGE SCALE GENOMIC DNA]</scope>
    <source>
        <strain evidence="3">IAEA</strain>
    </source>
</reference>
<sequence length="372" mass="41629">MGHGSCRPEQSDDDFKLRMIRENTTATATARTTTTKIKLNTIANGGEYDKADKEKMFILNHPEITYKEDYVNEDYKDPVKHSVKSDIPITAESYKRLKPEKIYFDVLPKKPVIVIENLPKISKSRLKGIPLSEDVTDKQSNKLSDNKTNNKSDEILYPRKKRSTQTIPDNPYFQNMLMPCSNCGGANGARVQYIFVNRPVPGKKHNALDIPVRAPPSTDMPISFDSRIAADENDRVIFSGGSRATQRPVATRRPPESIFRNPNPGNFDFSFMNPGMQDTQLTRPMGSPAANAPRITTMRPLAPPSAAPSPTPGKRGISQCVWAIVNCCSNGDSEIRYSCFEQNGCYGAFWDLNPCAESVRDNIITYVADYYD</sequence>
<dbReference type="Proteomes" id="UP000092445">
    <property type="component" value="Unassembled WGS sequence"/>
</dbReference>
<keyword evidence="3" id="KW-1185">Reference proteome</keyword>
<proteinExistence type="predicted"/>
<dbReference type="STRING" id="7398.A0A1A9Z7C7"/>
<feature type="region of interest" description="Disordered" evidence="1">
    <location>
        <begin position="244"/>
        <end position="263"/>
    </location>
</feature>
<dbReference type="EnsemblMetazoa" id="GPAI006131-RA">
    <property type="protein sequence ID" value="GPAI006131-PA"/>
    <property type="gene ID" value="GPAI006131"/>
</dbReference>
<feature type="region of interest" description="Disordered" evidence="1">
    <location>
        <begin position="132"/>
        <end position="167"/>
    </location>
</feature>
<protein>
    <submittedName>
        <fullName evidence="2">Uncharacterized protein</fullName>
    </submittedName>
</protein>
<feature type="compositionally biased region" description="Basic and acidic residues" evidence="1">
    <location>
        <begin position="135"/>
        <end position="157"/>
    </location>
</feature>
<evidence type="ECO:0000256" key="1">
    <source>
        <dbReference type="SAM" id="MobiDB-lite"/>
    </source>
</evidence>
<dbReference type="VEuPathDB" id="VectorBase:GPAI006131"/>
<evidence type="ECO:0000313" key="2">
    <source>
        <dbReference type="EnsemblMetazoa" id="GPAI006131-PA"/>
    </source>
</evidence>
<reference evidence="2" key="2">
    <citation type="submission" date="2020-05" db="UniProtKB">
        <authorList>
            <consortium name="EnsemblMetazoa"/>
        </authorList>
    </citation>
    <scope>IDENTIFICATION</scope>
    <source>
        <strain evidence="2">IAEA</strain>
    </source>
</reference>
<organism evidence="2 3">
    <name type="scientific">Glossina pallidipes</name>
    <name type="common">Tsetse fly</name>
    <dbReference type="NCBI Taxonomy" id="7398"/>
    <lineage>
        <taxon>Eukaryota</taxon>
        <taxon>Metazoa</taxon>
        <taxon>Ecdysozoa</taxon>
        <taxon>Arthropoda</taxon>
        <taxon>Hexapoda</taxon>
        <taxon>Insecta</taxon>
        <taxon>Pterygota</taxon>
        <taxon>Neoptera</taxon>
        <taxon>Endopterygota</taxon>
        <taxon>Diptera</taxon>
        <taxon>Brachycera</taxon>
        <taxon>Muscomorpha</taxon>
        <taxon>Hippoboscoidea</taxon>
        <taxon>Glossinidae</taxon>
        <taxon>Glossina</taxon>
    </lineage>
</organism>
<name>A0A1A9Z7C7_GLOPL</name>
<evidence type="ECO:0000313" key="3">
    <source>
        <dbReference type="Proteomes" id="UP000092445"/>
    </source>
</evidence>
<accession>A0A1A9Z7C7</accession>